<keyword evidence="4 6" id="KW-1133">Transmembrane helix</keyword>
<dbReference type="PANTHER" id="PTHR35007:SF1">
    <property type="entry name" value="PILUS ASSEMBLY PROTEIN"/>
    <property type="match status" value="1"/>
</dbReference>
<comment type="subcellular location">
    <subcellularLocation>
        <location evidence="1">Cell membrane</location>
        <topology evidence="1">Multi-pass membrane protein</topology>
    </subcellularLocation>
</comment>
<name>F0SKA7_RUBBR</name>
<evidence type="ECO:0000313" key="9">
    <source>
        <dbReference type="Proteomes" id="UP000006860"/>
    </source>
</evidence>
<dbReference type="InterPro" id="IPR018076">
    <property type="entry name" value="T2SS_GspF_dom"/>
</dbReference>
<dbReference type="GO" id="GO:0005886">
    <property type="term" value="C:plasma membrane"/>
    <property type="evidence" value="ECO:0007669"/>
    <property type="project" value="UniProtKB-SubCell"/>
</dbReference>
<evidence type="ECO:0000256" key="5">
    <source>
        <dbReference type="ARBA" id="ARBA00023136"/>
    </source>
</evidence>
<keyword evidence="9" id="KW-1185">Reference proteome</keyword>
<reference evidence="9" key="1">
    <citation type="submission" date="2011-02" db="EMBL/GenBank/DDBJ databases">
        <title>The complete genome of Planctomyces brasiliensis DSM 5305.</title>
        <authorList>
            <person name="Lucas S."/>
            <person name="Copeland A."/>
            <person name="Lapidus A."/>
            <person name="Bruce D."/>
            <person name="Goodwin L."/>
            <person name="Pitluck S."/>
            <person name="Kyrpides N."/>
            <person name="Mavromatis K."/>
            <person name="Pagani I."/>
            <person name="Ivanova N."/>
            <person name="Ovchinnikova G."/>
            <person name="Lu M."/>
            <person name="Detter J.C."/>
            <person name="Han C."/>
            <person name="Land M."/>
            <person name="Hauser L."/>
            <person name="Markowitz V."/>
            <person name="Cheng J.-F."/>
            <person name="Hugenholtz P."/>
            <person name="Woyke T."/>
            <person name="Wu D."/>
            <person name="Tindall B."/>
            <person name="Pomrenke H.G."/>
            <person name="Brambilla E."/>
            <person name="Klenk H.-P."/>
            <person name="Eisen J.A."/>
        </authorList>
    </citation>
    <scope>NUCLEOTIDE SEQUENCE [LARGE SCALE GENOMIC DNA]</scope>
    <source>
        <strain evidence="9">ATCC 49424 / DSM 5305 / JCM 21570 / NBRC 103401 / IFAM 1448</strain>
    </source>
</reference>
<protein>
    <submittedName>
        <fullName evidence="8">Type II secretion system F domain protein</fullName>
    </submittedName>
</protein>
<keyword evidence="3 6" id="KW-0812">Transmembrane</keyword>
<dbReference type="KEGG" id="pbs:Plabr_3267"/>
<dbReference type="Pfam" id="PF00482">
    <property type="entry name" value="T2SSF"/>
    <property type="match status" value="1"/>
</dbReference>
<feature type="transmembrane region" description="Helical" evidence="6">
    <location>
        <begin position="120"/>
        <end position="138"/>
    </location>
</feature>
<evidence type="ECO:0000256" key="1">
    <source>
        <dbReference type="ARBA" id="ARBA00004651"/>
    </source>
</evidence>
<feature type="transmembrane region" description="Helical" evidence="6">
    <location>
        <begin position="12"/>
        <end position="32"/>
    </location>
</feature>
<dbReference type="PANTHER" id="PTHR35007">
    <property type="entry name" value="INTEGRAL MEMBRANE PROTEIN-RELATED"/>
    <property type="match status" value="1"/>
</dbReference>
<sequence>MNFGLIVSSDYFWPVLLAYLSAVALVAEWLLTDRNRIEKRLREEGRVRLRQKAHQSRLFKDWKVAEDGAEDSSARWLERWQLFADQAGLNWNGWKLLQLSLWSAGLVALLVIPLHLGTAWSAGLSLAAFCIPSVYAVQRRNQRINTLRDQLPETFDLMSRAIESGQTISGAFQLVSTQCGGPIAKEFQHCCQQQNLGLPYEITLRDLARRTGVMELQMFAVALIVQRQAGGDPSDVLKNLAEAVRNRIKLAMKVKAITSEGRAQAWVLSALPFVSFGGIYLLDRDYASVLLERPNVMAIMAVSIALGIAWIRQIVCIEY</sequence>
<organism evidence="8 9">
    <name type="scientific">Rubinisphaera brasiliensis (strain ATCC 49424 / DSM 5305 / JCM 21570 / IAM 15109 / NBRC 103401 / IFAM 1448)</name>
    <name type="common">Planctomyces brasiliensis</name>
    <dbReference type="NCBI Taxonomy" id="756272"/>
    <lineage>
        <taxon>Bacteria</taxon>
        <taxon>Pseudomonadati</taxon>
        <taxon>Planctomycetota</taxon>
        <taxon>Planctomycetia</taxon>
        <taxon>Planctomycetales</taxon>
        <taxon>Planctomycetaceae</taxon>
        <taxon>Rubinisphaera</taxon>
    </lineage>
</organism>
<gene>
    <name evidence="8" type="ordered locus">Plabr_3267</name>
</gene>
<feature type="transmembrane region" description="Helical" evidence="6">
    <location>
        <begin position="294"/>
        <end position="311"/>
    </location>
</feature>
<dbReference type="eggNOG" id="COG4965">
    <property type="taxonomic scope" value="Bacteria"/>
</dbReference>
<feature type="transmembrane region" description="Helical" evidence="6">
    <location>
        <begin position="96"/>
        <end position="114"/>
    </location>
</feature>
<evidence type="ECO:0000256" key="3">
    <source>
        <dbReference type="ARBA" id="ARBA00022692"/>
    </source>
</evidence>
<dbReference type="STRING" id="756272.Plabr_3267"/>
<proteinExistence type="predicted"/>
<dbReference type="OrthoDB" id="9803381at2"/>
<keyword evidence="2" id="KW-1003">Cell membrane</keyword>
<keyword evidence="5 6" id="KW-0472">Membrane</keyword>
<dbReference type="RefSeq" id="WP_013629584.1">
    <property type="nucleotide sequence ID" value="NC_015174.1"/>
</dbReference>
<feature type="transmembrane region" description="Helical" evidence="6">
    <location>
        <begin position="263"/>
        <end position="282"/>
    </location>
</feature>
<dbReference type="Proteomes" id="UP000006860">
    <property type="component" value="Chromosome"/>
</dbReference>
<evidence type="ECO:0000256" key="2">
    <source>
        <dbReference type="ARBA" id="ARBA00022475"/>
    </source>
</evidence>
<accession>F0SKA7</accession>
<evidence type="ECO:0000256" key="4">
    <source>
        <dbReference type="ARBA" id="ARBA00022989"/>
    </source>
</evidence>
<feature type="domain" description="Type II secretion system protein GspF" evidence="7">
    <location>
        <begin position="156"/>
        <end position="276"/>
    </location>
</feature>
<dbReference type="Gene3D" id="1.20.81.30">
    <property type="entry name" value="Type II secretion system (T2SS), domain F"/>
    <property type="match status" value="1"/>
</dbReference>
<dbReference type="InterPro" id="IPR042094">
    <property type="entry name" value="T2SS_GspF_sf"/>
</dbReference>
<evidence type="ECO:0000313" key="8">
    <source>
        <dbReference type="EMBL" id="ADY60864.1"/>
    </source>
</evidence>
<dbReference type="EMBL" id="CP002546">
    <property type="protein sequence ID" value="ADY60864.1"/>
    <property type="molecule type" value="Genomic_DNA"/>
</dbReference>
<dbReference type="AlphaFoldDB" id="F0SKA7"/>
<dbReference type="HOGENOM" id="CLU_064305_0_1_0"/>
<evidence type="ECO:0000256" key="6">
    <source>
        <dbReference type="SAM" id="Phobius"/>
    </source>
</evidence>
<evidence type="ECO:0000259" key="7">
    <source>
        <dbReference type="Pfam" id="PF00482"/>
    </source>
</evidence>